<evidence type="ECO:0000259" key="3">
    <source>
        <dbReference type="Pfam" id="PF00931"/>
    </source>
</evidence>
<dbReference type="Pfam" id="PF01419">
    <property type="entry name" value="Jacalin"/>
    <property type="match status" value="1"/>
</dbReference>
<dbReference type="GO" id="GO:0043531">
    <property type="term" value="F:ADP binding"/>
    <property type="evidence" value="ECO:0007669"/>
    <property type="project" value="InterPro"/>
</dbReference>
<evidence type="ECO:0000256" key="1">
    <source>
        <dbReference type="ARBA" id="ARBA00022734"/>
    </source>
</evidence>
<dbReference type="InterPro" id="IPR050905">
    <property type="entry name" value="Plant_NBS-LRR"/>
</dbReference>
<proteinExistence type="predicted"/>
<sequence length="230" mass="25966">MDLMDSVFKNVWKCLIEEDQVRIIRAHDMKSVGKMTLLKEINNKFLHGGTQDFDLVIWVEGCRITNVEKVQKNILLRLRLELSQDEHQDTSTVGDVTLNSHNQIPELVARVALKCEGLPLALVTIGETMAARTAPHEWNNAVKLLRKFVLKKEEAISVGPWGGEGGTHWSHSAKGKITQITITDGEGIVSINFKTHDEGEIRFALGKNKLNPHLVVVFNLPRILILLRRR</sequence>
<evidence type="ECO:0000256" key="2">
    <source>
        <dbReference type="ARBA" id="ARBA00022840"/>
    </source>
</evidence>
<dbReference type="InterPro" id="IPR002182">
    <property type="entry name" value="NB-ARC"/>
</dbReference>
<reference evidence="5 6" key="1">
    <citation type="submission" date="2020-04" db="EMBL/GenBank/DDBJ databases">
        <title>Plant Genome Project.</title>
        <authorList>
            <person name="Zhang R.-G."/>
        </authorList>
    </citation>
    <scope>NUCLEOTIDE SEQUENCE [LARGE SCALE GENOMIC DNA]</scope>
    <source>
        <strain evidence="5">YNK0</strain>
        <tissue evidence="5">Leaf</tissue>
    </source>
</reference>
<dbReference type="SUPFAM" id="SSF52540">
    <property type="entry name" value="P-loop containing nucleoside triphosphate hydrolases"/>
    <property type="match status" value="1"/>
</dbReference>
<comment type="caution">
    <text evidence="5">The sequence shown here is derived from an EMBL/GenBank/DDBJ whole genome shotgun (WGS) entry which is preliminary data.</text>
</comment>
<keyword evidence="2" id="KW-0067">ATP-binding</keyword>
<dbReference type="Gene3D" id="2.100.10.30">
    <property type="entry name" value="Jacalin-like lectin domain"/>
    <property type="match status" value="1"/>
</dbReference>
<evidence type="ECO:0008006" key="7">
    <source>
        <dbReference type="Google" id="ProtNLM"/>
    </source>
</evidence>
<dbReference type="GO" id="GO:0030246">
    <property type="term" value="F:carbohydrate binding"/>
    <property type="evidence" value="ECO:0007669"/>
    <property type="project" value="UniProtKB-KW"/>
</dbReference>
<keyword evidence="6" id="KW-1185">Reference proteome</keyword>
<feature type="domain" description="Jacalin-type lectin" evidence="4">
    <location>
        <begin position="158"/>
        <end position="200"/>
    </location>
</feature>
<accession>A0A834YKB0</accession>
<dbReference type="PANTHER" id="PTHR33463:SF204">
    <property type="entry name" value="NB-ARC DOMAIN-CONTAINING PROTEIN"/>
    <property type="match status" value="1"/>
</dbReference>
<keyword evidence="2" id="KW-0547">Nucleotide-binding</keyword>
<dbReference type="InterPro" id="IPR001229">
    <property type="entry name" value="Jacalin-like_lectin_dom"/>
</dbReference>
<dbReference type="EMBL" id="JABCRI010000020">
    <property type="protein sequence ID" value="KAF8388125.1"/>
    <property type="molecule type" value="Genomic_DNA"/>
</dbReference>
<keyword evidence="1" id="KW-0430">Lectin</keyword>
<dbReference type="GO" id="GO:0005524">
    <property type="term" value="F:ATP binding"/>
    <property type="evidence" value="ECO:0007669"/>
    <property type="project" value="UniProtKB-KW"/>
</dbReference>
<dbReference type="InterPro" id="IPR042197">
    <property type="entry name" value="Apaf_helical"/>
</dbReference>
<dbReference type="PANTHER" id="PTHR33463">
    <property type="entry name" value="NB-ARC DOMAIN-CONTAINING PROTEIN-RELATED"/>
    <property type="match status" value="1"/>
</dbReference>
<dbReference type="InterPro" id="IPR027417">
    <property type="entry name" value="P-loop_NTPase"/>
</dbReference>
<organism evidence="5 6">
    <name type="scientific">Tetracentron sinense</name>
    <name type="common">Spur-leaf</name>
    <dbReference type="NCBI Taxonomy" id="13715"/>
    <lineage>
        <taxon>Eukaryota</taxon>
        <taxon>Viridiplantae</taxon>
        <taxon>Streptophyta</taxon>
        <taxon>Embryophyta</taxon>
        <taxon>Tracheophyta</taxon>
        <taxon>Spermatophyta</taxon>
        <taxon>Magnoliopsida</taxon>
        <taxon>Trochodendrales</taxon>
        <taxon>Trochodendraceae</taxon>
        <taxon>Tetracentron</taxon>
    </lineage>
</organism>
<name>A0A834YKB0_TETSI</name>
<dbReference type="SUPFAM" id="SSF51101">
    <property type="entry name" value="Mannose-binding lectins"/>
    <property type="match status" value="1"/>
</dbReference>
<dbReference type="Pfam" id="PF00931">
    <property type="entry name" value="NB-ARC"/>
    <property type="match status" value="1"/>
</dbReference>
<feature type="domain" description="NB-ARC" evidence="3">
    <location>
        <begin position="8"/>
        <end position="92"/>
    </location>
</feature>
<protein>
    <recommendedName>
        <fullName evidence="7">NB-ARC domain-containing protein</fullName>
    </recommendedName>
</protein>
<evidence type="ECO:0000259" key="4">
    <source>
        <dbReference type="Pfam" id="PF01419"/>
    </source>
</evidence>
<dbReference type="Proteomes" id="UP000655225">
    <property type="component" value="Unassembled WGS sequence"/>
</dbReference>
<dbReference type="OrthoDB" id="664960at2759"/>
<evidence type="ECO:0000313" key="5">
    <source>
        <dbReference type="EMBL" id="KAF8388125.1"/>
    </source>
</evidence>
<gene>
    <name evidence="5" type="ORF">HHK36_026791</name>
</gene>
<dbReference type="InterPro" id="IPR036404">
    <property type="entry name" value="Jacalin-like_lectin_dom_sf"/>
</dbReference>
<evidence type="ECO:0000313" key="6">
    <source>
        <dbReference type="Proteomes" id="UP000655225"/>
    </source>
</evidence>
<dbReference type="Gene3D" id="1.10.8.430">
    <property type="entry name" value="Helical domain of apoptotic protease-activating factors"/>
    <property type="match status" value="1"/>
</dbReference>
<dbReference type="AlphaFoldDB" id="A0A834YKB0"/>